<keyword evidence="6 13" id="KW-0732">Signal</keyword>
<comment type="caution">
    <text evidence="14">The sequence shown here is derived from an EMBL/GenBank/DDBJ whole genome shotgun (WGS) entry which is preliminary data.</text>
</comment>
<name>A0A556B1J5_9BURK</name>
<dbReference type="InterPro" id="IPR004565">
    <property type="entry name" value="OM_lipoprot_LolB"/>
</dbReference>
<evidence type="ECO:0000256" key="13">
    <source>
        <dbReference type="SAM" id="SignalP"/>
    </source>
</evidence>
<evidence type="ECO:0000256" key="9">
    <source>
        <dbReference type="ARBA" id="ARBA00023139"/>
    </source>
</evidence>
<organism evidence="14 15">
    <name type="scientific">Verticiella sediminum</name>
    <dbReference type="NCBI Taxonomy" id="1247510"/>
    <lineage>
        <taxon>Bacteria</taxon>
        <taxon>Pseudomonadati</taxon>
        <taxon>Pseudomonadota</taxon>
        <taxon>Betaproteobacteria</taxon>
        <taxon>Burkholderiales</taxon>
        <taxon>Alcaligenaceae</taxon>
        <taxon>Verticiella</taxon>
    </lineage>
</organism>
<evidence type="ECO:0000313" key="14">
    <source>
        <dbReference type="EMBL" id="TSH99049.1"/>
    </source>
</evidence>
<dbReference type="RefSeq" id="WP_143946327.1">
    <property type="nucleotide sequence ID" value="NZ_BAABMB010000001.1"/>
</dbReference>
<dbReference type="GO" id="GO:0015031">
    <property type="term" value="P:protein transport"/>
    <property type="evidence" value="ECO:0007669"/>
    <property type="project" value="UniProtKB-KW"/>
</dbReference>
<keyword evidence="15" id="KW-1185">Reference proteome</keyword>
<sequence length="202" mass="21255">MTAVARRRRAWAALLLAGAVLAGCAAPPAVAPVDEAAVSAGAIARSGRFALRSDEYSGKQHAVQGGFAWRDDGRALTLDLSSPMGAIIARVEVAPDGRAVLTEANGTVTEADTAEALVERVLGSPFPVQGLRYWLRGGLAPSPAAQVQERDAQGRPQAFAQAGWQVRVTDYDALGPVRMELQRDEPGRGRIQGRLVITPPAP</sequence>
<keyword evidence="8" id="KW-0472">Membrane</keyword>
<dbReference type="GO" id="GO:0009279">
    <property type="term" value="C:cell outer membrane"/>
    <property type="evidence" value="ECO:0007669"/>
    <property type="project" value="UniProtKB-SubCell"/>
</dbReference>
<evidence type="ECO:0000256" key="7">
    <source>
        <dbReference type="ARBA" id="ARBA00022927"/>
    </source>
</evidence>
<comment type="similarity">
    <text evidence="2">Belongs to the LolB family.</text>
</comment>
<proteinExistence type="inferred from homology"/>
<keyword evidence="9" id="KW-0564">Palmitate</keyword>
<dbReference type="AlphaFoldDB" id="A0A556B1J5"/>
<reference evidence="14 15" key="1">
    <citation type="submission" date="2019-07" db="EMBL/GenBank/DDBJ databases">
        <title>Qingshengfaniella alkalisoli gen. nov., sp. nov., isolated from saline soil.</title>
        <authorList>
            <person name="Xu L."/>
            <person name="Huang X.-X."/>
            <person name="Sun J.-Q."/>
        </authorList>
    </citation>
    <scope>NUCLEOTIDE SEQUENCE [LARGE SCALE GENOMIC DNA]</scope>
    <source>
        <strain evidence="14 15">DSM 27279</strain>
    </source>
</reference>
<evidence type="ECO:0000256" key="4">
    <source>
        <dbReference type="ARBA" id="ARBA00016202"/>
    </source>
</evidence>
<evidence type="ECO:0000256" key="11">
    <source>
        <dbReference type="ARBA" id="ARBA00023237"/>
    </source>
</evidence>
<comment type="subcellular location">
    <subcellularLocation>
        <location evidence="1">Cell outer membrane</location>
        <topology evidence="1">Lipid-anchor</topology>
    </subcellularLocation>
</comment>
<accession>A0A556B1J5</accession>
<feature type="chain" id="PRO_5022046987" description="Outer-membrane lipoprotein LolB" evidence="13">
    <location>
        <begin position="26"/>
        <end position="202"/>
    </location>
</feature>
<dbReference type="Gene3D" id="2.50.20.10">
    <property type="entry name" value="Lipoprotein localisation LolA/LolB/LppX"/>
    <property type="match status" value="1"/>
</dbReference>
<evidence type="ECO:0000256" key="5">
    <source>
        <dbReference type="ARBA" id="ARBA00022448"/>
    </source>
</evidence>
<evidence type="ECO:0000256" key="12">
    <source>
        <dbReference type="ARBA" id="ARBA00023288"/>
    </source>
</evidence>
<dbReference type="InterPro" id="IPR029046">
    <property type="entry name" value="LolA/LolB/LppX"/>
</dbReference>
<dbReference type="CDD" id="cd16326">
    <property type="entry name" value="LolB"/>
    <property type="match status" value="1"/>
</dbReference>
<dbReference type="OrthoDB" id="5296388at2"/>
<evidence type="ECO:0000256" key="6">
    <source>
        <dbReference type="ARBA" id="ARBA00022729"/>
    </source>
</evidence>
<dbReference type="EMBL" id="VLTJ01000002">
    <property type="protein sequence ID" value="TSH99049.1"/>
    <property type="molecule type" value="Genomic_DNA"/>
</dbReference>
<evidence type="ECO:0000256" key="2">
    <source>
        <dbReference type="ARBA" id="ARBA00009696"/>
    </source>
</evidence>
<feature type="signal peptide" evidence="13">
    <location>
        <begin position="1"/>
        <end position="25"/>
    </location>
</feature>
<keyword evidence="10" id="KW-0143">Chaperone</keyword>
<keyword evidence="5" id="KW-0813">Transport</keyword>
<keyword evidence="7" id="KW-0653">Protein transport</keyword>
<keyword evidence="12 14" id="KW-0449">Lipoprotein</keyword>
<dbReference type="Proteomes" id="UP000318405">
    <property type="component" value="Unassembled WGS sequence"/>
</dbReference>
<dbReference type="PROSITE" id="PS51257">
    <property type="entry name" value="PROKAR_LIPOPROTEIN"/>
    <property type="match status" value="1"/>
</dbReference>
<dbReference type="Pfam" id="PF03550">
    <property type="entry name" value="LolB"/>
    <property type="match status" value="1"/>
</dbReference>
<evidence type="ECO:0000256" key="10">
    <source>
        <dbReference type="ARBA" id="ARBA00023186"/>
    </source>
</evidence>
<protein>
    <recommendedName>
        <fullName evidence="4">Outer-membrane lipoprotein LolB</fullName>
    </recommendedName>
</protein>
<evidence type="ECO:0000256" key="8">
    <source>
        <dbReference type="ARBA" id="ARBA00023136"/>
    </source>
</evidence>
<gene>
    <name evidence="14" type="ORF">FOZ76_01205</name>
</gene>
<evidence type="ECO:0000256" key="1">
    <source>
        <dbReference type="ARBA" id="ARBA00004459"/>
    </source>
</evidence>
<evidence type="ECO:0000313" key="15">
    <source>
        <dbReference type="Proteomes" id="UP000318405"/>
    </source>
</evidence>
<evidence type="ECO:0000256" key="3">
    <source>
        <dbReference type="ARBA" id="ARBA00011245"/>
    </source>
</evidence>
<dbReference type="SUPFAM" id="SSF89392">
    <property type="entry name" value="Prokaryotic lipoproteins and lipoprotein localization factors"/>
    <property type="match status" value="1"/>
</dbReference>
<keyword evidence="11" id="KW-0998">Cell outer membrane</keyword>
<comment type="subunit">
    <text evidence="3">Monomer.</text>
</comment>